<feature type="transmembrane region" description="Helical" evidence="7">
    <location>
        <begin position="1697"/>
        <end position="1716"/>
    </location>
</feature>
<dbReference type="InterPro" id="IPR029787">
    <property type="entry name" value="Nucleotide_cyclase"/>
</dbReference>
<dbReference type="OrthoDB" id="354346at2759"/>
<evidence type="ECO:0000256" key="6">
    <source>
        <dbReference type="ARBA" id="ARBA00023136"/>
    </source>
</evidence>
<keyword evidence="3" id="KW-0479">Metal-binding</keyword>
<comment type="caution">
    <text evidence="9">The sequence shown here is derived from an EMBL/GenBank/DDBJ whole genome shotgun (WGS) entry which is preliminary data.</text>
</comment>
<feature type="transmembrane region" description="Helical" evidence="7">
    <location>
        <begin position="1340"/>
        <end position="1361"/>
    </location>
</feature>
<evidence type="ECO:0000256" key="2">
    <source>
        <dbReference type="ARBA" id="ARBA00022692"/>
    </source>
</evidence>
<dbReference type="PANTHER" id="PTHR24092">
    <property type="entry name" value="PROBABLE PHOSPHOLIPID-TRANSPORTING ATPASE"/>
    <property type="match status" value="1"/>
</dbReference>
<evidence type="ECO:0000313" key="10">
    <source>
        <dbReference type="Proteomes" id="UP000187209"/>
    </source>
</evidence>
<dbReference type="Gene3D" id="3.30.70.1230">
    <property type="entry name" value="Nucleotide cyclase"/>
    <property type="match status" value="2"/>
</dbReference>
<evidence type="ECO:0000256" key="5">
    <source>
        <dbReference type="ARBA" id="ARBA00022989"/>
    </source>
</evidence>
<feature type="domain" description="Guanylate cyclase" evidence="8">
    <location>
        <begin position="1896"/>
        <end position="2026"/>
    </location>
</feature>
<feature type="domain" description="Guanylate cyclase" evidence="8">
    <location>
        <begin position="1413"/>
        <end position="1549"/>
    </location>
</feature>
<gene>
    <name evidence="9" type="ORF">SteCoe_12144</name>
</gene>
<dbReference type="GO" id="GO:0046872">
    <property type="term" value="F:metal ion binding"/>
    <property type="evidence" value="ECO:0007669"/>
    <property type="project" value="UniProtKB-KW"/>
</dbReference>
<feature type="transmembrane region" description="Helical" evidence="7">
    <location>
        <begin position="1306"/>
        <end position="1328"/>
    </location>
</feature>
<evidence type="ECO:0000256" key="7">
    <source>
        <dbReference type="SAM" id="Phobius"/>
    </source>
</evidence>
<feature type="transmembrane region" description="Helical" evidence="7">
    <location>
        <begin position="49"/>
        <end position="70"/>
    </location>
</feature>
<keyword evidence="6 7" id="KW-0472">Membrane</keyword>
<feature type="transmembrane region" description="Helical" evidence="7">
    <location>
        <begin position="76"/>
        <end position="95"/>
    </location>
</feature>
<name>A0A1R2CBI3_9CILI</name>
<dbReference type="GO" id="GO:0005802">
    <property type="term" value="C:trans-Golgi network"/>
    <property type="evidence" value="ECO:0007669"/>
    <property type="project" value="TreeGrafter"/>
</dbReference>
<dbReference type="InterPro" id="IPR036412">
    <property type="entry name" value="HAD-like_sf"/>
</dbReference>
<accession>A0A1R2CBI3</accession>
<dbReference type="SFLD" id="SFLDF00027">
    <property type="entry name" value="p-type_atpase"/>
    <property type="match status" value="1"/>
</dbReference>
<dbReference type="InterPro" id="IPR023298">
    <property type="entry name" value="ATPase_P-typ_TM_dom_sf"/>
</dbReference>
<dbReference type="InterPro" id="IPR018303">
    <property type="entry name" value="ATPase_P-typ_P_site"/>
</dbReference>
<keyword evidence="10" id="KW-1185">Reference proteome</keyword>
<dbReference type="Pfam" id="PF16209">
    <property type="entry name" value="PhoLip_ATPase_N"/>
    <property type="match status" value="1"/>
</dbReference>
<feature type="transmembrane region" description="Helical" evidence="7">
    <location>
        <begin position="1784"/>
        <end position="1817"/>
    </location>
</feature>
<feature type="transmembrane region" description="Helical" evidence="7">
    <location>
        <begin position="1754"/>
        <end position="1772"/>
    </location>
</feature>
<dbReference type="Gene3D" id="3.40.50.1000">
    <property type="entry name" value="HAD superfamily/HAD-like"/>
    <property type="match status" value="2"/>
</dbReference>
<feature type="transmembrane region" description="Helical" evidence="7">
    <location>
        <begin position="1100"/>
        <end position="1119"/>
    </location>
</feature>
<dbReference type="InterPro" id="IPR001054">
    <property type="entry name" value="A/G_cyclase"/>
</dbReference>
<feature type="transmembrane region" description="Helical" evidence="7">
    <location>
        <begin position="1207"/>
        <end position="1225"/>
    </location>
</feature>
<evidence type="ECO:0000256" key="4">
    <source>
        <dbReference type="ARBA" id="ARBA00022842"/>
    </source>
</evidence>
<dbReference type="GO" id="GO:0005886">
    <property type="term" value="C:plasma membrane"/>
    <property type="evidence" value="ECO:0007669"/>
    <property type="project" value="TreeGrafter"/>
</dbReference>
<feature type="transmembrane region" description="Helical" evidence="7">
    <location>
        <begin position="1723"/>
        <end position="1742"/>
    </location>
</feature>
<dbReference type="PROSITE" id="PS00154">
    <property type="entry name" value="ATPASE_E1_E2"/>
    <property type="match status" value="1"/>
</dbReference>
<evidence type="ECO:0000256" key="1">
    <source>
        <dbReference type="ARBA" id="ARBA00004141"/>
    </source>
</evidence>
<dbReference type="CDD" id="cd07302">
    <property type="entry name" value="CHD"/>
    <property type="match status" value="2"/>
</dbReference>
<dbReference type="SUPFAM" id="SSF56784">
    <property type="entry name" value="HAD-like"/>
    <property type="match status" value="1"/>
</dbReference>
<dbReference type="InterPro" id="IPR044492">
    <property type="entry name" value="P_typ_ATPase_HD_dom"/>
</dbReference>
<dbReference type="SFLD" id="SFLDS00003">
    <property type="entry name" value="Haloacid_Dehalogenase"/>
    <property type="match status" value="1"/>
</dbReference>
<proteinExistence type="predicted"/>
<dbReference type="InterPro" id="IPR023214">
    <property type="entry name" value="HAD_sf"/>
</dbReference>
<feature type="transmembrane region" description="Helical" evidence="7">
    <location>
        <begin position="1263"/>
        <end position="1283"/>
    </location>
</feature>
<dbReference type="GO" id="GO:0006890">
    <property type="term" value="P:retrograde vesicle-mediated transport, Golgi to endoplasmic reticulum"/>
    <property type="evidence" value="ECO:0007669"/>
    <property type="project" value="TreeGrafter"/>
</dbReference>
<dbReference type="GO" id="GO:0005768">
    <property type="term" value="C:endosome"/>
    <property type="evidence" value="ECO:0007669"/>
    <property type="project" value="TreeGrafter"/>
</dbReference>
<comment type="subcellular location">
    <subcellularLocation>
        <location evidence="1">Membrane</location>
        <topology evidence="1">Multi-pass membrane protein</topology>
    </subcellularLocation>
</comment>
<dbReference type="Pfam" id="PF16212">
    <property type="entry name" value="PhoLip_ATPase_C"/>
    <property type="match status" value="1"/>
</dbReference>
<protein>
    <recommendedName>
        <fullName evidence="8">Guanylate cyclase domain-containing protein</fullName>
    </recommendedName>
</protein>
<evidence type="ECO:0000313" key="9">
    <source>
        <dbReference type="EMBL" id="OMJ86356.1"/>
    </source>
</evidence>
<dbReference type="PRINTS" id="PR00119">
    <property type="entry name" value="CATATPASE"/>
</dbReference>
<dbReference type="PROSITE" id="PS50125">
    <property type="entry name" value="GUANYLATE_CYCLASE_2"/>
    <property type="match status" value="2"/>
</dbReference>
<dbReference type="SUPFAM" id="SSF81665">
    <property type="entry name" value="Calcium ATPase, transmembrane domain M"/>
    <property type="match status" value="1"/>
</dbReference>
<dbReference type="GO" id="GO:0035556">
    <property type="term" value="P:intracellular signal transduction"/>
    <property type="evidence" value="ECO:0007669"/>
    <property type="project" value="InterPro"/>
</dbReference>
<dbReference type="InterPro" id="IPR023299">
    <property type="entry name" value="ATPase_P-typ_cyto_dom_N"/>
</dbReference>
<keyword evidence="2 7" id="KW-0812">Transmembrane</keyword>
<dbReference type="SUPFAM" id="SSF81660">
    <property type="entry name" value="Metal cation-transporting ATPase, ATP-binding domain N"/>
    <property type="match status" value="1"/>
</dbReference>
<dbReference type="GO" id="GO:0009190">
    <property type="term" value="P:cyclic nucleotide biosynthetic process"/>
    <property type="evidence" value="ECO:0007669"/>
    <property type="project" value="InterPro"/>
</dbReference>
<dbReference type="GO" id="GO:0140326">
    <property type="term" value="F:ATPase-coupled intramembrane lipid transporter activity"/>
    <property type="evidence" value="ECO:0007669"/>
    <property type="project" value="TreeGrafter"/>
</dbReference>
<feature type="transmembrane region" description="Helical" evidence="7">
    <location>
        <begin position="1064"/>
        <end position="1088"/>
    </location>
</feature>
<dbReference type="GO" id="GO:0045332">
    <property type="term" value="P:phospholipid translocation"/>
    <property type="evidence" value="ECO:0007669"/>
    <property type="project" value="TreeGrafter"/>
</dbReference>
<dbReference type="Pfam" id="PF00211">
    <property type="entry name" value="Guanylate_cyc"/>
    <property type="match status" value="2"/>
</dbReference>
<dbReference type="Proteomes" id="UP000187209">
    <property type="component" value="Unassembled WGS sequence"/>
</dbReference>
<dbReference type="EMBL" id="MPUH01000208">
    <property type="protein sequence ID" value="OMJ86356.1"/>
    <property type="molecule type" value="Genomic_DNA"/>
</dbReference>
<feature type="transmembrane region" description="Helical" evidence="7">
    <location>
        <begin position="1823"/>
        <end position="1843"/>
    </location>
</feature>
<evidence type="ECO:0000259" key="8">
    <source>
        <dbReference type="PROSITE" id="PS50125"/>
    </source>
</evidence>
<dbReference type="SUPFAM" id="SSF81653">
    <property type="entry name" value="Calcium ATPase, transduction domain A"/>
    <property type="match status" value="1"/>
</dbReference>
<dbReference type="InterPro" id="IPR008250">
    <property type="entry name" value="ATPase_P-typ_transduc_dom_A_sf"/>
</dbReference>
<feature type="transmembrane region" description="Helical" evidence="7">
    <location>
        <begin position="288"/>
        <end position="308"/>
    </location>
</feature>
<feature type="transmembrane region" description="Helical" evidence="7">
    <location>
        <begin position="1231"/>
        <end position="1251"/>
    </location>
</feature>
<organism evidence="9 10">
    <name type="scientific">Stentor coeruleus</name>
    <dbReference type="NCBI Taxonomy" id="5963"/>
    <lineage>
        <taxon>Eukaryota</taxon>
        <taxon>Sar</taxon>
        <taxon>Alveolata</taxon>
        <taxon>Ciliophora</taxon>
        <taxon>Postciliodesmatophora</taxon>
        <taxon>Heterotrichea</taxon>
        <taxon>Heterotrichida</taxon>
        <taxon>Stentoridae</taxon>
        <taxon>Stentor</taxon>
    </lineage>
</organism>
<feature type="transmembrane region" description="Helical" evidence="7">
    <location>
        <begin position="1033"/>
        <end position="1052"/>
    </location>
</feature>
<dbReference type="Gene3D" id="1.20.1110.10">
    <property type="entry name" value="Calcium-transporting ATPase, transmembrane domain"/>
    <property type="match status" value="1"/>
</dbReference>
<dbReference type="GO" id="GO:0000166">
    <property type="term" value="F:nucleotide binding"/>
    <property type="evidence" value="ECO:0007669"/>
    <property type="project" value="InterPro"/>
</dbReference>
<dbReference type="SMART" id="SM00044">
    <property type="entry name" value="CYCc"/>
    <property type="match status" value="2"/>
</dbReference>
<dbReference type="SFLD" id="SFLDG00002">
    <property type="entry name" value="C1.7:_P-type_atpase_like"/>
    <property type="match status" value="1"/>
</dbReference>
<dbReference type="Gene3D" id="2.70.150.10">
    <property type="entry name" value="Calcium-transporting ATPase, cytoplasmic transduction domain A"/>
    <property type="match status" value="1"/>
</dbReference>
<dbReference type="InterPro" id="IPR032631">
    <property type="entry name" value="P-type_ATPase_N"/>
</dbReference>
<keyword evidence="4" id="KW-0460">Magnesium</keyword>
<feature type="transmembrane region" description="Helical" evidence="7">
    <location>
        <begin position="954"/>
        <end position="971"/>
    </location>
</feature>
<dbReference type="SUPFAM" id="SSF55073">
    <property type="entry name" value="Nucleotide cyclase"/>
    <property type="match status" value="2"/>
</dbReference>
<reference evidence="9 10" key="1">
    <citation type="submission" date="2016-11" db="EMBL/GenBank/DDBJ databases">
        <title>The macronuclear genome of Stentor coeruleus: a giant cell with tiny introns.</title>
        <authorList>
            <person name="Slabodnick M."/>
            <person name="Ruby J.G."/>
            <person name="Reiff S.B."/>
            <person name="Swart E.C."/>
            <person name="Gosai S."/>
            <person name="Prabakaran S."/>
            <person name="Witkowska E."/>
            <person name="Larue G.E."/>
            <person name="Fisher S."/>
            <person name="Freeman R.M."/>
            <person name="Gunawardena J."/>
            <person name="Chu W."/>
            <person name="Stover N.A."/>
            <person name="Gregory B.D."/>
            <person name="Nowacki M."/>
            <person name="Derisi J."/>
            <person name="Roy S.W."/>
            <person name="Marshall W.F."/>
            <person name="Sood P."/>
        </authorList>
    </citation>
    <scope>NUCLEOTIDE SEQUENCE [LARGE SCALE GENOMIC DNA]</scope>
    <source>
        <strain evidence="9">WM001</strain>
    </source>
</reference>
<feature type="transmembrane region" description="Helical" evidence="7">
    <location>
        <begin position="999"/>
        <end position="1021"/>
    </location>
</feature>
<sequence>MKMERIEGEVTAMRYIELQGMGPNTDTLYPDNSIISSRYTKWNFIPKNLLLQFTNPAKIWFLLISILELSILNEEITVAIGTILPLLFLVLIELVREGYNDYLRYKSDYVLNYTEYPVWDGSNFILKFSKDILVGDIILIYNNETPPADIMIIASGNVDHEVYVEASTFLGESSLKIKYAIKEIQLIFDSLDIDEAALRLKCLNEDLHVSLPDADYKSFKGKLKLKISPKSTKVSLDNVIYRGTKITNTPWVFGVALYTGHESKTWINVSKNRPKYSKLIITIERWMMCLYLVIIVVCVLNTLIYSQITHDMPYNWREILVSNIILFAHIIPISLTFSIEVIRISMEAIFRPGTSIIVNRANLFSNLGMVEYIVADKTGTITENNLRIIFCVVVDKVYWNYESIFNSKEQDPENTIKKISTMHYSEKNDDITSLSDLTAIIINNPDEPILLNYLMCMAMCNLAFPEEKDYVALTVDDKELARTAAKLGVKLLCRDPEACMLSILGKEVLFDVLGFQQFSSAKKKSRIVVRNRLTEQIFMYVKGSRESLIELYEDDHTEDEYLDNYRTIYMGYKPMTELEGKTFFLEYLTAKQSPVNKEGRIETVFEKNEKNLIYLGVIGLEDSVSEETQKTVRLLKSAGIKFLLLSGDSEDSTLSAGLAANMYLATDPILSLCHLTSDLNFLNVCQDYIQKGIYETEDDCFSNASIPLQSQEEKAEFLEKGLSFVQRNSLNPSPSGYFQKITTMKNTPDPTNQFIRSKSRLKKTRNATVNPFISKLSFRPQIKTKLHRTYMPDKINYVLSIDSTGLEYGCSSKQFNKYFISLIFAAKFVCFNSLYPDSKRKVVQLLKNNFSFKPVVLSIGDGISDIGMIQEADIGIGINGKEGSDAALSSDISIKHFSQLKKLLLIHGHSQYIQLSKMVLLSFYGMTLLEVILFIYNIFGGFTAVSIIPKELVVIYRLIVSTIPIAGMCILDRDATSTEITPQAFKVGIFNTILTKKNLGIFVVVGIIQGLVIFIFTYLNFESVSPKGYPENMLIIGTSIMFILTSTVLLSSLIETFSISFKTLILYTIVSVILVIICVPISFTPTSLENYLQMMEGYNNVWLCIILTTLINVLVSYVFKSLRYVFYPGIIELVRKTLPEASLNSKTRLENYRKSLKQVFNSSSILNNNIIRDSEKINIKLLRFTSKFRERLYQNDKIAENIKAHKTILVIGGLGTLSYTIYFVSTQYKDLYYIGYLIFYSTVLMLSFLLLKFPKVKDYGDIFYSVMMITTYLFFFLEPLIFYKHNTLDLFCYIPVLYMIGLSNHWLEMCLSISVCNLMIVVSIGFYATGKNSFEQGEIIISYLLIYFSICLLSSIASYGIDHSERLEFNLVQKVQVEIQKTKNVLSYLLPAFVRKRVKNGVRYIAENQGIVSIIFCDIYNFEDLLSNYSPQELITFLDDLFAKFDQKCSLSGCTKIETVGKTYMACAGLKDTENDLDQNFSSVSHARRTVEMGISIISLCENTYLKNGETLKVKIGINTGPVIAGVVGFHKPQFSLVGDTVNTASRMAALCPGPNKIQISKESYDHMRDFSGLNFLQNTVVAKGKGLMNTYLVSISVKDLKVANLISNNTEVNLKRDTKKMTMCNFTSSGKADMKRRSSVLENLNEVIIDEAGEFKRNETQQLSEIKLMSFSCKEDPKEKAFRIESSQMSFTLSKLGLKLRISLDIIFLILAVIGSSIYDQVQYYTLLKLIIELVVLLLLFTRFDKDYCKLKFSWGLGLVYLLGGMLRMIDFQKDKEIIFSDYLLYILQASLCSQLLYSTLSWCITLTAIVQIIITLTKNQMNIQSIIASMIFLVTLLFILYNREKKLRVFSRVKHAAEKELSNTEDLLSKMMPKNVLEKLKDQNHVTEFIPGVSILYADIAGFTQWSSNKLPEEVVEMLSNLFTEFDQKCVEYNVYKVHTIGDCYVALGYTGTKDRSVAVECYNLARFALQLVRTINEVNERHGINLGMRIGIHTGDIIGGIAGTNIVRYDIYGADVLMANKMESTGMLGKVHISETTMSILVKNYKEEFEFYKTDTVEAPISKEDTVTYFLESVKI</sequence>
<dbReference type="PANTHER" id="PTHR24092:SF5">
    <property type="entry name" value="PHOSPHOLIPID-TRANSPORTING ATPASE"/>
    <property type="match status" value="1"/>
</dbReference>
<dbReference type="GO" id="GO:0006897">
    <property type="term" value="P:endocytosis"/>
    <property type="evidence" value="ECO:0007669"/>
    <property type="project" value="TreeGrafter"/>
</dbReference>
<feature type="transmembrane region" description="Helical" evidence="7">
    <location>
        <begin position="919"/>
        <end position="948"/>
    </location>
</feature>
<feature type="transmembrane region" description="Helical" evidence="7">
    <location>
        <begin position="320"/>
        <end position="342"/>
    </location>
</feature>
<keyword evidence="5 7" id="KW-1133">Transmembrane helix</keyword>
<evidence type="ECO:0000256" key="3">
    <source>
        <dbReference type="ARBA" id="ARBA00022723"/>
    </source>
</evidence>
<dbReference type="InterPro" id="IPR032630">
    <property type="entry name" value="P_typ_ATPase_c"/>
</dbReference>